<feature type="transmembrane region" description="Helical" evidence="1">
    <location>
        <begin position="179"/>
        <end position="197"/>
    </location>
</feature>
<gene>
    <name evidence="2" type="ORF">OCBIM_22019029mg</name>
</gene>
<sequence length="261" mass="29199">MVESEKVVTIVVVARTAVITMVVVATAARTAVVTARIEVRTVVVATAKIVVTTVEVVTTTSSSYRSGSKGDGSSGDRHRPSLTLSLYFFILSLAYISYYIFQLPFSITSLPRLYIFTSRSLFPPLSTYISLPLYVAISVSQYPHISFPFYLYISLSLALSLSLTQSPHIFLSLSLAPHIFLYLHIFLSHTLSIFMSLSPRHQWPPYSDDCCIAHGLIIKANSPIDEVFIRALAAMVVVEEEKMKNKTPTEREQQHEMVENW</sequence>
<evidence type="ECO:0000256" key="1">
    <source>
        <dbReference type="SAM" id="Phobius"/>
    </source>
</evidence>
<name>A0A0L8HAK5_OCTBM</name>
<organism evidence="2">
    <name type="scientific">Octopus bimaculoides</name>
    <name type="common">California two-spotted octopus</name>
    <dbReference type="NCBI Taxonomy" id="37653"/>
    <lineage>
        <taxon>Eukaryota</taxon>
        <taxon>Metazoa</taxon>
        <taxon>Spiralia</taxon>
        <taxon>Lophotrochozoa</taxon>
        <taxon>Mollusca</taxon>
        <taxon>Cephalopoda</taxon>
        <taxon>Coleoidea</taxon>
        <taxon>Octopodiformes</taxon>
        <taxon>Octopoda</taxon>
        <taxon>Incirrata</taxon>
        <taxon>Octopodidae</taxon>
        <taxon>Octopus</taxon>
    </lineage>
</organism>
<reference evidence="2" key="1">
    <citation type="submission" date="2015-07" db="EMBL/GenBank/DDBJ databases">
        <title>MeaNS - Measles Nucleotide Surveillance Program.</title>
        <authorList>
            <person name="Tran T."/>
            <person name="Druce J."/>
        </authorList>
    </citation>
    <scope>NUCLEOTIDE SEQUENCE</scope>
    <source>
        <strain evidence="2">UCB-OBI-ISO-001</strain>
        <tissue evidence="2">Gonad</tissue>
    </source>
</reference>
<keyword evidence="1" id="KW-0812">Transmembrane</keyword>
<accession>A0A0L8HAK5</accession>
<protein>
    <submittedName>
        <fullName evidence="2">Uncharacterized protein</fullName>
    </submittedName>
</protein>
<evidence type="ECO:0000313" key="2">
    <source>
        <dbReference type="EMBL" id="KOF86217.1"/>
    </source>
</evidence>
<dbReference type="EMBL" id="KQ418711">
    <property type="protein sequence ID" value="KOF86217.1"/>
    <property type="molecule type" value="Genomic_DNA"/>
</dbReference>
<feature type="transmembrane region" description="Helical" evidence="1">
    <location>
        <begin position="149"/>
        <end position="173"/>
    </location>
</feature>
<keyword evidence="1" id="KW-1133">Transmembrane helix</keyword>
<feature type="transmembrane region" description="Helical" evidence="1">
    <location>
        <begin position="82"/>
        <end position="101"/>
    </location>
</feature>
<keyword evidence="1" id="KW-0472">Membrane</keyword>
<feature type="transmembrane region" description="Helical" evidence="1">
    <location>
        <begin position="121"/>
        <end position="137"/>
    </location>
</feature>
<feature type="transmembrane region" description="Helical" evidence="1">
    <location>
        <begin position="6"/>
        <end position="28"/>
    </location>
</feature>
<dbReference type="AlphaFoldDB" id="A0A0L8HAK5"/>
<proteinExistence type="predicted"/>